<evidence type="ECO:0000259" key="2">
    <source>
        <dbReference type="Pfam" id="PF12706"/>
    </source>
</evidence>
<dbReference type="EMBL" id="CP002838">
    <property type="protein sequence ID" value="AEM37967.1"/>
    <property type="molecule type" value="Genomic_DNA"/>
</dbReference>
<dbReference type="PANTHER" id="PTHR43546">
    <property type="entry name" value="UPF0173 METAL-DEPENDENT HYDROLASE MJ1163-RELATED"/>
    <property type="match status" value="1"/>
</dbReference>
<organism evidence="3 4">
    <name type="scientific">Pyrolobus fumarii (strain DSM 11204 / 1A)</name>
    <dbReference type="NCBI Taxonomy" id="694429"/>
    <lineage>
        <taxon>Archaea</taxon>
        <taxon>Thermoproteota</taxon>
        <taxon>Thermoprotei</taxon>
        <taxon>Desulfurococcales</taxon>
        <taxon>Pyrodictiaceae</taxon>
        <taxon>Pyrolobus</taxon>
    </lineage>
</organism>
<dbReference type="STRING" id="694429.Pyrfu_0095"/>
<dbReference type="GeneID" id="11139724"/>
<dbReference type="InParanoid" id="G0EE51"/>
<dbReference type="OrthoDB" id="21331at2157"/>
<dbReference type="Proteomes" id="UP000001037">
    <property type="component" value="Chromosome"/>
</dbReference>
<dbReference type="Gene3D" id="3.60.15.10">
    <property type="entry name" value="Ribonuclease Z/Hydroxyacylglutathione hydrolase-like"/>
    <property type="match status" value="1"/>
</dbReference>
<dbReference type="RefSeq" id="WP_014025644.1">
    <property type="nucleotide sequence ID" value="NC_015931.1"/>
</dbReference>
<accession>G0EE51</accession>
<dbReference type="HOGENOM" id="CLU_079268_0_0_2"/>
<evidence type="ECO:0000256" key="1">
    <source>
        <dbReference type="HAMAP-Rule" id="MF_01406"/>
    </source>
</evidence>
<dbReference type="InterPro" id="IPR036866">
    <property type="entry name" value="RibonucZ/Hydroxyglut_hydro"/>
</dbReference>
<dbReference type="InterPro" id="IPR001279">
    <property type="entry name" value="Metallo-B-lactamas"/>
</dbReference>
<keyword evidence="4" id="KW-1185">Reference proteome</keyword>
<proteinExistence type="inferred from homology"/>
<dbReference type="SUPFAM" id="SSF56281">
    <property type="entry name" value="Metallo-hydrolase/oxidoreductase"/>
    <property type="match status" value="1"/>
</dbReference>
<dbReference type="PANTHER" id="PTHR43546:SF4">
    <property type="entry name" value="UPF0282 PROTEIN MJ1629"/>
    <property type="match status" value="1"/>
</dbReference>
<dbReference type="AlphaFoldDB" id="G0EE51"/>
<reference evidence="3 4" key="1">
    <citation type="journal article" date="2011" name="Stand. Genomic Sci.">
        <title>Complete genome sequence of the hyperthermophilic chemolithoautotroph Pyrolobus fumarii type strain (1A).</title>
        <authorList>
            <person name="Anderson I."/>
            <person name="Goker M."/>
            <person name="Nolan M."/>
            <person name="Lucas S."/>
            <person name="Hammon N."/>
            <person name="Deshpande S."/>
            <person name="Cheng J.F."/>
            <person name="Tapia R."/>
            <person name="Han C."/>
            <person name="Goodwin L."/>
            <person name="Pitluck S."/>
            <person name="Huntemann M."/>
            <person name="Liolios K."/>
            <person name="Ivanova N."/>
            <person name="Pagani I."/>
            <person name="Mavromatis K."/>
            <person name="Ovchinikova G."/>
            <person name="Pati A."/>
            <person name="Chen A."/>
            <person name="Palaniappan K."/>
            <person name="Land M."/>
            <person name="Hauser L."/>
            <person name="Brambilla E.M."/>
            <person name="Huber H."/>
            <person name="Yasawong M."/>
            <person name="Rohde M."/>
            <person name="Spring S."/>
            <person name="Abt B."/>
            <person name="Sikorski J."/>
            <person name="Wirth R."/>
            <person name="Detter J.C."/>
            <person name="Woyke T."/>
            <person name="Bristow J."/>
            <person name="Eisen J.A."/>
            <person name="Markowitz V."/>
            <person name="Hugenholtz P."/>
            <person name="Kyrpides N.C."/>
            <person name="Klenk H.P."/>
            <person name="Lapidus A."/>
        </authorList>
    </citation>
    <scope>NUCLEOTIDE SEQUENCE [LARGE SCALE GENOMIC DNA]</scope>
    <source>
        <strain evidence="4">DSM 11204 / 1A</strain>
    </source>
</reference>
<evidence type="ECO:0000313" key="3">
    <source>
        <dbReference type="EMBL" id="AEM37967.1"/>
    </source>
</evidence>
<name>G0EE51_PYRF1</name>
<sequence>MRISIIAADSMGVRSLATLVESAAGTRVFIDPGASFAPRRYGLPPHPCEEARLEEALSRIRSVLRDVHAAVITHYHYDHYLYRSGEEEYYRGLLLLVKHPESSINVSQRLRAHRFLRKQGVAELARVAYADGGSFEVEDVRLVFSPPVPHGRPGTPLGYVVMVLVEADGVRLVFASDVQGPGSREALEWIISTRPDVVIMSGPPTYMEGVKVPEEEVRASTSLLLELVSRLPRGSTLVLDHHTLRDASFREKLGEVYSLAGTRGVRVVTAAEFMGVPLEPLEALRRRLWEGEVSC</sequence>
<dbReference type="PIRSF" id="PIRSF004944">
    <property type="entry name" value="UCP004944_hydrls"/>
    <property type="match status" value="1"/>
</dbReference>
<protein>
    <recommendedName>
        <fullName evidence="1">UPF0282 protein Pyrfu_0095</fullName>
    </recommendedName>
</protein>
<dbReference type="HAMAP" id="MF_01406">
    <property type="entry name" value="UPF0282"/>
    <property type="match status" value="1"/>
</dbReference>
<dbReference type="InterPro" id="IPR014426">
    <property type="entry name" value="UPF0282_hydrls"/>
</dbReference>
<dbReference type="KEGG" id="pfm:Pyrfu_0095"/>
<comment type="similarity">
    <text evidence="1">Belongs to the UPF0282 family.</text>
</comment>
<dbReference type="Pfam" id="PF12706">
    <property type="entry name" value="Lactamase_B_2"/>
    <property type="match status" value="1"/>
</dbReference>
<evidence type="ECO:0000313" key="4">
    <source>
        <dbReference type="Proteomes" id="UP000001037"/>
    </source>
</evidence>
<dbReference type="InterPro" id="IPR050114">
    <property type="entry name" value="UPF0173_UPF0282_UlaG_hydrolase"/>
</dbReference>
<feature type="domain" description="Metallo-beta-lactamase" evidence="2">
    <location>
        <begin position="26"/>
        <end position="186"/>
    </location>
</feature>
<dbReference type="eggNOG" id="arCOG00969">
    <property type="taxonomic scope" value="Archaea"/>
</dbReference>
<gene>
    <name evidence="3" type="ordered locus">Pyrfu_0095</name>
</gene>